<dbReference type="Gene3D" id="3.40.50.10260">
    <property type="entry name" value="YjeF N-terminal domain"/>
    <property type="match status" value="1"/>
</dbReference>
<evidence type="ECO:0000256" key="7">
    <source>
        <dbReference type="ARBA" id="ARBA00022840"/>
    </source>
</evidence>
<feature type="binding site" evidence="17">
    <location>
        <begin position="410"/>
        <end position="414"/>
    </location>
    <ligand>
        <name>AMP</name>
        <dbReference type="ChEBI" id="CHEBI:456215"/>
    </ligand>
</feature>
<dbReference type="GO" id="GO:0052855">
    <property type="term" value="F:ADP-dependent NAD(P)H-hydrate dehydratase activity"/>
    <property type="evidence" value="ECO:0007669"/>
    <property type="project" value="UniProtKB-UniRule"/>
</dbReference>
<keyword evidence="23" id="KW-1185">Reference proteome</keyword>
<dbReference type="InterPro" id="IPR000631">
    <property type="entry name" value="CARKD"/>
</dbReference>
<dbReference type="GO" id="GO:0046496">
    <property type="term" value="P:nicotinamide nucleotide metabolic process"/>
    <property type="evidence" value="ECO:0007669"/>
    <property type="project" value="UniProtKB-UniRule"/>
</dbReference>
<keyword evidence="12 17" id="KW-0456">Lyase</keyword>
<comment type="catalytic activity">
    <reaction evidence="15 17 19">
        <text>(6S)-NADHX + ADP = AMP + phosphate + NADH + H(+)</text>
        <dbReference type="Rhea" id="RHEA:32223"/>
        <dbReference type="ChEBI" id="CHEBI:15378"/>
        <dbReference type="ChEBI" id="CHEBI:43474"/>
        <dbReference type="ChEBI" id="CHEBI:57945"/>
        <dbReference type="ChEBI" id="CHEBI:64074"/>
        <dbReference type="ChEBI" id="CHEBI:456215"/>
        <dbReference type="ChEBI" id="CHEBI:456216"/>
        <dbReference type="EC" id="4.2.1.136"/>
    </reaction>
</comment>
<evidence type="ECO:0000256" key="5">
    <source>
        <dbReference type="ARBA" id="ARBA00022723"/>
    </source>
</evidence>
<comment type="function">
    <text evidence="18">Catalyzes the epimerization of the S- and R-forms of NAD(P)HX, a damaged form of NAD(P)H that is a result of enzymatic or heat-dependent hydration. This is a prerequisite for the S-specific NAD(P)H-hydrate dehydratase to allow the repair of both epimers of NAD(P)HX.</text>
</comment>
<organism evidence="22 23">
    <name type="scientific">Neolewinella litorea</name>
    <dbReference type="NCBI Taxonomy" id="2562452"/>
    <lineage>
        <taxon>Bacteria</taxon>
        <taxon>Pseudomonadati</taxon>
        <taxon>Bacteroidota</taxon>
        <taxon>Saprospiria</taxon>
        <taxon>Saprospirales</taxon>
        <taxon>Lewinellaceae</taxon>
        <taxon>Neolewinella</taxon>
    </lineage>
</organism>
<dbReference type="InterPro" id="IPR030677">
    <property type="entry name" value="Nnr"/>
</dbReference>
<sequence length="506" mass="54566">MLILTAQQHRALDQATLQRDGISSLELMERAATAWATHFVERYPDKSREIVVLCGPGNNGGDGLAIARLLRFEAYTISVIVADIAPASPDNQINRKRAKDVGVHIRTLRENDPLPSFRKRSIVIDALFGTGLSRPIEGYWATLIEHLNEQPVVRVAVDLPSGLRTDEPSDGAVVQAHTTLSLGYPKLALFSPASTTFLGDWDLVSFRLADPLQLEEVDESTPRMLTTGPVAQLLKKRHANDHKGTFGHALLVAGGFGKMGAAVISARAVLRAGAGLVTVHIPRVGYEILQISLPEAMCSVDEHRYIITAVGDPGAYKTIGVGPGLGTRSATQNAFFELLDNFSRPMVIDADALNMLAQSPERLGDLPAGSLLTPHPKEFERLFGATENDFARWELQRNKARELNCVVILKTGYTSIATPDGRQYFNTTGNPGMGTGGTGDALTGILTGLLAQGYAPANAARLGVYLHGLAGDLAARDLEQESLLAEDLVSHLGKAFKKLHRAAEDH</sequence>
<evidence type="ECO:0000256" key="6">
    <source>
        <dbReference type="ARBA" id="ARBA00022741"/>
    </source>
</evidence>
<feature type="binding site" evidence="18">
    <location>
        <begin position="129"/>
        <end position="135"/>
    </location>
    <ligand>
        <name>(6S)-NADPHX</name>
        <dbReference type="ChEBI" id="CHEBI:64076"/>
    </ligand>
</feature>
<keyword evidence="13" id="KW-0511">Multifunctional enzyme</keyword>
<dbReference type="HAMAP" id="MF_01965">
    <property type="entry name" value="NADHX_dehydratase"/>
    <property type="match status" value="1"/>
</dbReference>
<evidence type="ECO:0000256" key="14">
    <source>
        <dbReference type="ARBA" id="ARBA00025153"/>
    </source>
</evidence>
<evidence type="ECO:0000256" key="12">
    <source>
        <dbReference type="ARBA" id="ARBA00023239"/>
    </source>
</evidence>
<comment type="similarity">
    <text evidence="17">Belongs to the NnrD/CARKD family.</text>
</comment>
<evidence type="ECO:0000256" key="2">
    <source>
        <dbReference type="ARBA" id="ARBA00000909"/>
    </source>
</evidence>
<feature type="binding site" evidence="18">
    <location>
        <begin position="58"/>
        <end position="62"/>
    </location>
    <ligand>
        <name>(6S)-NADPHX</name>
        <dbReference type="ChEBI" id="CHEBI:64076"/>
    </ligand>
</feature>
<evidence type="ECO:0000259" key="20">
    <source>
        <dbReference type="PROSITE" id="PS51383"/>
    </source>
</evidence>
<comment type="cofactor">
    <cofactor evidence="17">
        <name>Mg(2+)</name>
        <dbReference type="ChEBI" id="CHEBI:18420"/>
    </cofactor>
</comment>
<comment type="catalytic activity">
    <reaction evidence="2 18 19">
        <text>(6R)-NADPHX = (6S)-NADPHX</text>
        <dbReference type="Rhea" id="RHEA:32227"/>
        <dbReference type="ChEBI" id="CHEBI:64076"/>
        <dbReference type="ChEBI" id="CHEBI:64077"/>
        <dbReference type="EC" id="5.1.99.6"/>
    </reaction>
</comment>
<dbReference type="GO" id="GO:0005524">
    <property type="term" value="F:ATP binding"/>
    <property type="evidence" value="ECO:0007669"/>
    <property type="project" value="UniProtKB-UniRule"/>
</dbReference>
<evidence type="ECO:0000256" key="16">
    <source>
        <dbReference type="ARBA" id="ARBA00049209"/>
    </source>
</evidence>
<evidence type="ECO:0000256" key="17">
    <source>
        <dbReference type="HAMAP-Rule" id="MF_01965"/>
    </source>
</evidence>
<comment type="caution">
    <text evidence="18">Lacks conserved residue(s) required for the propagation of feature annotation.</text>
</comment>
<evidence type="ECO:0000313" key="22">
    <source>
        <dbReference type="EMBL" id="THH41679.1"/>
    </source>
</evidence>
<dbReference type="Gene3D" id="3.40.1190.20">
    <property type="match status" value="1"/>
</dbReference>
<reference evidence="22 23" key="1">
    <citation type="submission" date="2019-04" db="EMBL/GenBank/DDBJ databases">
        <title>Lewinella litorea sp. nov., isolated from a marine sand.</title>
        <authorList>
            <person name="Yoon J.-H."/>
        </authorList>
    </citation>
    <scope>NUCLEOTIDE SEQUENCE [LARGE SCALE GENOMIC DNA]</scope>
    <source>
        <strain evidence="22 23">HSMS-39</strain>
    </source>
</reference>
<gene>
    <name evidence="18" type="primary">nnrE</name>
    <name evidence="17" type="synonym">nnrD</name>
    <name evidence="22" type="ORF">E4021_03525</name>
</gene>
<dbReference type="EC" id="5.1.99.6" evidence="19"/>
<keyword evidence="7 17" id="KW-0067">ATP-binding</keyword>
<evidence type="ECO:0000313" key="23">
    <source>
        <dbReference type="Proteomes" id="UP000308528"/>
    </source>
</evidence>
<dbReference type="PIRSF" id="PIRSF017184">
    <property type="entry name" value="Nnr"/>
    <property type="match status" value="1"/>
</dbReference>
<dbReference type="GO" id="GO:0052856">
    <property type="term" value="F:NAD(P)HX epimerase activity"/>
    <property type="evidence" value="ECO:0007669"/>
    <property type="project" value="UniProtKB-UniRule"/>
</dbReference>
<dbReference type="GO" id="GO:0110051">
    <property type="term" value="P:metabolite repair"/>
    <property type="evidence" value="ECO:0007669"/>
    <property type="project" value="TreeGrafter"/>
</dbReference>
<evidence type="ECO:0000256" key="3">
    <source>
        <dbReference type="ARBA" id="ARBA00006001"/>
    </source>
</evidence>
<comment type="catalytic activity">
    <reaction evidence="16 17 19">
        <text>(6S)-NADPHX + ADP = AMP + phosphate + NADPH + H(+)</text>
        <dbReference type="Rhea" id="RHEA:32235"/>
        <dbReference type="ChEBI" id="CHEBI:15378"/>
        <dbReference type="ChEBI" id="CHEBI:43474"/>
        <dbReference type="ChEBI" id="CHEBI:57783"/>
        <dbReference type="ChEBI" id="CHEBI:64076"/>
        <dbReference type="ChEBI" id="CHEBI:456215"/>
        <dbReference type="ChEBI" id="CHEBI:456216"/>
        <dbReference type="EC" id="4.2.1.136"/>
    </reaction>
</comment>
<evidence type="ECO:0000256" key="9">
    <source>
        <dbReference type="ARBA" id="ARBA00022958"/>
    </source>
</evidence>
<feature type="binding site" evidence="17">
    <location>
        <position position="440"/>
    </location>
    <ligand>
        <name>(6S)-NADPHX</name>
        <dbReference type="ChEBI" id="CHEBI:64076"/>
    </ligand>
</feature>
<evidence type="ECO:0000256" key="8">
    <source>
        <dbReference type="ARBA" id="ARBA00022857"/>
    </source>
</evidence>
<comment type="catalytic activity">
    <reaction evidence="1 18 19">
        <text>(6R)-NADHX = (6S)-NADHX</text>
        <dbReference type="Rhea" id="RHEA:32215"/>
        <dbReference type="ChEBI" id="CHEBI:64074"/>
        <dbReference type="ChEBI" id="CHEBI:64075"/>
        <dbReference type="EC" id="5.1.99.6"/>
    </reaction>
</comment>
<comment type="subunit">
    <text evidence="17">Homotetramer.</text>
</comment>
<dbReference type="SUPFAM" id="SSF53613">
    <property type="entry name" value="Ribokinase-like"/>
    <property type="match status" value="1"/>
</dbReference>
<dbReference type="SUPFAM" id="SSF64153">
    <property type="entry name" value="YjeF N-terminal domain-like"/>
    <property type="match status" value="1"/>
</dbReference>
<feature type="binding site" evidence="18">
    <location>
        <position position="161"/>
    </location>
    <ligand>
        <name>K(+)</name>
        <dbReference type="ChEBI" id="CHEBI:29103"/>
    </ligand>
</feature>
<dbReference type="PROSITE" id="PS51385">
    <property type="entry name" value="YJEF_N"/>
    <property type="match status" value="1"/>
</dbReference>
<comment type="caution">
    <text evidence="22">The sequence shown here is derived from an EMBL/GenBank/DDBJ whole genome shotgun (WGS) entry which is preliminary data.</text>
</comment>
<dbReference type="Pfam" id="PF03853">
    <property type="entry name" value="YjeF_N"/>
    <property type="match status" value="1"/>
</dbReference>
<keyword evidence="9 18" id="KW-0630">Potassium</keyword>
<feature type="binding site" evidence="17">
    <location>
        <position position="324"/>
    </location>
    <ligand>
        <name>(6S)-NADPHX</name>
        <dbReference type="ChEBI" id="CHEBI:64076"/>
    </ligand>
</feature>
<feature type="domain" description="YjeF C-terminal" evidence="20">
    <location>
        <begin position="226"/>
        <end position="499"/>
    </location>
</feature>
<dbReference type="CDD" id="cd01171">
    <property type="entry name" value="YXKO-related"/>
    <property type="match status" value="1"/>
</dbReference>
<dbReference type="NCBIfam" id="TIGR00196">
    <property type="entry name" value="yjeF_cterm"/>
    <property type="match status" value="1"/>
</dbReference>
<dbReference type="RefSeq" id="WP_136456522.1">
    <property type="nucleotide sequence ID" value="NZ_SRSF01000001.1"/>
</dbReference>
<comment type="similarity">
    <text evidence="18">Belongs to the NnrE/AIBP family.</text>
</comment>
<evidence type="ECO:0000256" key="19">
    <source>
        <dbReference type="PIRNR" id="PIRNR017184"/>
    </source>
</evidence>
<evidence type="ECO:0000256" key="18">
    <source>
        <dbReference type="HAMAP-Rule" id="MF_01966"/>
    </source>
</evidence>
<comment type="similarity">
    <text evidence="3 19">In the N-terminal section; belongs to the NnrE/AIBP family.</text>
</comment>
<keyword evidence="8 17" id="KW-0521">NADP</keyword>
<keyword evidence="11 18" id="KW-0413">Isomerase</keyword>
<dbReference type="Proteomes" id="UP000308528">
    <property type="component" value="Unassembled WGS sequence"/>
</dbReference>
<evidence type="ECO:0000259" key="21">
    <source>
        <dbReference type="PROSITE" id="PS51385"/>
    </source>
</evidence>
<keyword evidence="10 17" id="KW-0520">NAD</keyword>
<keyword evidence="6 17" id="KW-0547">Nucleotide-binding</keyword>
<dbReference type="InterPro" id="IPR029056">
    <property type="entry name" value="Ribokinase-like"/>
</dbReference>
<feature type="domain" description="YjeF N-terminal" evidence="21">
    <location>
        <begin position="9"/>
        <end position="214"/>
    </location>
</feature>
<dbReference type="Pfam" id="PF01256">
    <property type="entry name" value="Carb_kinase"/>
    <property type="match status" value="1"/>
</dbReference>
<name>A0A4S4NNT9_9BACT</name>
<dbReference type="PROSITE" id="PS51383">
    <property type="entry name" value="YJEF_C_3"/>
    <property type="match status" value="1"/>
</dbReference>
<evidence type="ECO:0000256" key="4">
    <source>
        <dbReference type="ARBA" id="ARBA00009524"/>
    </source>
</evidence>
<evidence type="ECO:0000256" key="15">
    <source>
        <dbReference type="ARBA" id="ARBA00048238"/>
    </source>
</evidence>
<comment type="cofactor">
    <cofactor evidence="18 19">
        <name>K(+)</name>
        <dbReference type="ChEBI" id="CHEBI:29103"/>
    </cofactor>
    <text evidence="18 19">Binds 1 potassium ion per subunit.</text>
</comment>
<accession>A0A4S4NNT9</accession>
<dbReference type="EC" id="4.2.1.136" evidence="19"/>
<evidence type="ECO:0000256" key="13">
    <source>
        <dbReference type="ARBA" id="ARBA00023268"/>
    </source>
</evidence>
<feature type="binding site" evidence="18">
    <location>
        <position position="125"/>
    </location>
    <ligand>
        <name>K(+)</name>
        <dbReference type="ChEBI" id="CHEBI:29103"/>
    </ligand>
</feature>
<feature type="binding site" evidence="17">
    <location>
        <position position="439"/>
    </location>
    <ligand>
        <name>AMP</name>
        <dbReference type="ChEBI" id="CHEBI:456215"/>
    </ligand>
</feature>
<feature type="binding site" evidence="17">
    <location>
        <position position="261"/>
    </location>
    <ligand>
        <name>(6S)-NADPHX</name>
        <dbReference type="ChEBI" id="CHEBI:64076"/>
    </ligand>
</feature>
<dbReference type="HAMAP" id="MF_01966">
    <property type="entry name" value="NADHX_epimerase"/>
    <property type="match status" value="1"/>
</dbReference>
<dbReference type="EMBL" id="SRSF01000001">
    <property type="protein sequence ID" value="THH41679.1"/>
    <property type="molecule type" value="Genomic_DNA"/>
</dbReference>
<dbReference type="OrthoDB" id="9806925at2"/>
<evidence type="ECO:0000256" key="1">
    <source>
        <dbReference type="ARBA" id="ARBA00000013"/>
    </source>
</evidence>
<dbReference type="PANTHER" id="PTHR12592">
    <property type="entry name" value="ATP-DEPENDENT (S)-NAD(P)H-HYDRATE DEHYDRATASE FAMILY MEMBER"/>
    <property type="match status" value="1"/>
</dbReference>
<dbReference type="AlphaFoldDB" id="A0A4S4NNT9"/>
<dbReference type="GO" id="GO:0046872">
    <property type="term" value="F:metal ion binding"/>
    <property type="evidence" value="ECO:0007669"/>
    <property type="project" value="UniProtKB-UniRule"/>
</dbReference>
<feature type="binding site" evidence="18">
    <location>
        <position position="59"/>
    </location>
    <ligand>
        <name>K(+)</name>
        <dbReference type="ChEBI" id="CHEBI:29103"/>
    </ligand>
</feature>
<dbReference type="InterPro" id="IPR036652">
    <property type="entry name" value="YjeF_N_dom_sf"/>
</dbReference>
<evidence type="ECO:0000256" key="11">
    <source>
        <dbReference type="ARBA" id="ARBA00023235"/>
    </source>
</evidence>
<dbReference type="PANTHER" id="PTHR12592:SF0">
    <property type="entry name" value="ATP-DEPENDENT (S)-NAD(P)H-HYDRATE DEHYDRATASE"/>
    <property type="match status" value="1"/>
</dbReference>
<comment type="function">
    <text evidence="14 19">Bifunctional enzyme that catalyzes the epimerization of the S- and R-forms of NAD(P)HX and the dehydration of the S-form of NAD(P)HX at the expense of ADP, which is converted to AMP. This allows the repair of both epimers of NAD(P)HX, a damaged form of NAD(P)H that is a result of enzymatic or heat-dependent hydration.</text>
</comment>
<feature type="binding site" evidence="18">
    <location>
        <position position="158"/>
    </location>
    <ligand>
        <name>(6S)-NADPHX</name>
        <dbReference type="ChEBI" id="CHEBI:64076"/>
    </ligand>
</feature>
<comment type="similarity">
    <text evidence="4 19">In the C-terminal section; belongs to the NnrD/CARKD family.</text>
</comment>
<protein>
    <recommendedName>
        <fullName evidence="19">Bifunctional NAD(P)H-hydrate repair enzyme</fullName>
    </recommendedName>
    <alternativeName>
        <fullName evidence="19">Nicotinamide nucleotide repair protein</fullName>
    </alternativeName>
    <domain>
        <recommendedName>
            <fullName evidence="19">ADP-dependent (S)-NAD(P)H-hydrate dehydratase</fullName>
            <ecNumber evidence="19">4.2.1.136</ecNumber>
        </recommendedName>
        <alternativeName>
            <fullName evidence="19">ADP-dependent NAD(P)HX dehydratase</fullName>
        </alternativeName>
    </domain>
    <domain>
        <recommendedName>
            <fullName evidence="19">NAD(P)H-hydrate epimerase</fullName>
            <ecNumber evidence="19">5.1.99.6</ecNumber>
        </recommendedName>
    </domain>
</protein>
<dbReference type="NCBIfam" id="TIGR00197">
    <property type="entry name" value="yjeF_nterm"/>
    <property type="match status" value="1"/>
</dbReference>
<feature type="binding site" evidence="17">
    <location>
        <position position="375"/>
    </location>
    <ligand>
        <name>(6S)-NADPHX</name>
        <dbReference type="ChEBI" id="CHEBI:64076"/>
    </ligand>
</feature>
<evidence type="ECO:0000256" key="10">
    <source>
        <dbReference type="ARBA" id="ARBA00023027"/>
    </source>
</evidence>
<dbReference type="InterPro" id="IPR004443">
    <property type="entry name" value="YjeF_N_dom"/>
</dbReference>
<keyword evidence="5 18" id="KW-0479">Metal-binding</keyword>
<comment type="function">
    <text evidence="17">Catalyzes the dehydration of the S-form of NAD(P)HX at the expense of ADP, which is converted to AMP. Together with NAD(P)HX epimerase, which catalyzes the epimerization of the S- and R-forms, the enzyme allows the repair of both epimers of NAD(P)HX, a damaged form of NAD(P)H that is a result of enzymatic or heat-dependent hydration.</text>
</comment>
<proteinExistence type="inferred from homology"/>